<keyword evidence="2" id="KW-1133">Transmembrane helix</keyword>
<feature type="compositionally biased region" description="Basic and acidic residues" evidence="1">
    <location>
        <begin position="150"/>
        <end position="172"/>
    </location>
</feature>
<dbReference type="RefSeq" id="WP_244152421.1">
    <property type="nucleotide sequence ID" value="NZ_FUGD01000088.1"/>
</dbReference>
<reference evidence="4" key="1">
    <citation type="submission" date="2017-02" db="EMBL/GenBank/DDBJ databases">
        <authorList>
            <person name="Mornico D."/>
        </authorList>
    </citation>
    <scope>NUCLEOTIDE SEQUENCE [LARGE SCALE GENOMIC DNA]</scope>
</reference>
<evidence type="ECO:0000313" key="4">
    <source>
        <dbReference type="Proteomes" id="UP000188169"/>
    </source>
</evidence>
<dbReference type="Proteomes" id="UP000188169">
    <property type="component" value="Unassembled WGS sequence"/>
</dbReference>
<sequence length="306" mass="31770">MTVLNRAPSIYVPVEPEDNGIALPAILSLIVHGSILAFIALTYQAPNIEDNQTIETSIITPEELASLQAEIQANRETLAAGGVPETPEISTQPPPPPPSASTDNSYIGGDSAFSRGISSIFNNSIDSTPEPVGANDSSDPVFTELSELPEPSKAEELSETTETKSAAEDSKPIKNTPKVTANTDHKGQLSATFPSGAEGNKNKSTSGTGTASQSTGSGSSKSSSGDISGDLISLIEPHWTPPVGKVGAAVSVSVTVDENGNVLSVNANTSDPELKQSLESAVNRASPLTPVIGTNKRRLKLNFIVR</sequence>
<accession>A0A1R4EGE0</accession>
<dbReference type="Gene3D" id="3.30.1150.10">
    <property type="match status" value="1"/>
</dbReference>
<feature type="region of interest" description="Disordered" evidence="1">
    <location>
        <begin position="83"/>
        <end position="229"/>
    </location>
</feature>
<name>A0A1R4EGE0_9GAMM</name>
<feature type="compositionally biased region" description="Polar residues" evidence="1">
    <location>
        <begin position="116"/>
        <end position="127"/>
    </location>
</feature>
<dbReference type="EMBL" id="FUGD01000088">
    <property type="protein sequence ID" value="SJM37550.1"/>
    <property type="molecule type" value="Genomic_DNA"/>
</dbReference>
<organism evidence="3 4">
    <name type="scientific">Psychrobacter pasteurii</name>
    <dbReference type="NCBI Taxonomy" id="1945520"/>
    <lineage>
        <taxon>Bacteria</taxon>
        <taxon>Pseudomonadati</taxon>
        <taxon>Pseudomonadota</taxon>
        <taxon>Gammaproteobacteria</taxon>
        <taxon>Moraxellales</taxon>
        <taxon>Moraxellaceae</taxon>
        <taxon>Psychrobacter</taxon>
    </lineage>
</organism>
<keyword evidence="2" id="KW-0812">Transmembrane</keyword>
<gene>
    <name evidence="3" type="ORF">A1019T_01526</name>
</gene>
<dbReference type="SUPFAM" id="SSF74653">
    <property type="entry name" value="TolA/TonB C-terminal domain"/>
    <property type="match status" value="1"/>
</dbReference>
<feature type="transmembrane region" description="Helical" evidence="2">
    <location>
        <begin position="20"/>
        <end position="43"/>
    </location>
</feature>
<proteinExistence type="predicted"/>
<evidence type="ECO:0000256" key="1">
    <source>
        <dbReference type="SAM" id="MobiDB-lite"/>
    </source>
</evidence>
<dbReference type="AlphaFoldDB" id="A0A1R4EGE0"/>
<evidence type="ECO:0000256" key="2">
    <source>
        <dbReference type="SAM" id="Phobius"/>
    </source>
</evidence>
<keyword evidence="2" id="KW-0472">Membrane</keyword>
<evidence type="ECO:0000313" key="3">
    <source>
        <dbReference type="EMBL" id="SJM37550.1"/>
    </source>
</evidence>
<feature type="compositionally biased region" description="Low complexity" evidence="1">
    <location>
        <begin position="204"/>
        <end position="229"/>
    </location>
</feature>
<dbReference type="Pfam" id="PF13103">
    <property type="entry name" value="TonB_2"/>
    <property type="match status" value="1"/>
</dbReference>
<protein>
    <submittedName>
        <fullName evidence="3">Uncharacterized protein</fullName>
    </submittedName>
</protein>
<keyword evidence="4" id="KW-1185">Reference proteome</keyword>
<dbReference type="STRING" id="1945520.A1019T_01526"/>